<dbReference type="PANTHER" id="PTHR33050:SF7">
    <property type="entry name" value="RIBONUCLEASE H"/>
    <property type="match status" value="1"/>
</dbReference>
<feature type="region of interest" description="Disordered" evidence="2">
    <location>
        <begin position="948"/>
        <end position="988"/>
    </location>
</feature>
<comment type="caution">
    <text evidence="3">The sequence shown here is derived from an EMBL/GenBank/DDBJ whole genome shotgun (WGS) entry which is preliminary data.</text>
</comment>
<feature type="compositionally biased region" description="Pro residues" evidence="2">
    <location>
        <begin position="964"/>
        <end position="974"/>
    </location>
</feature>
<feature type="compositionally biased region" description="Low complexity" evidence="2">
    <location>
        <begin position="1072"/>
        <end position="1088"/>
    </location>
</feature>
<dbReference type="SUPFAM" id="SSF56672">
    <property type="entry name" value="DNA/RNA polymerases"/>
    <property type="match status" value="1"/>
</dbReference>
<reference evidence="3 4" key="1">
    <citation type="submission" date="2016-02" db="EMBL/GenBank/DDBJ databases">
        <title>Genome analysis of coral dinoflagellate symbionts highlights evolutionary adaptations to a symbiotic lifestyle.</title>
        <authorList>
            <person name="Aranda M."/>
            <person name="Li Y."/>
            <person name="Liew Y.J."/>
            <person name="Baumgarten S."/>
            <person name="Simakov O."/>
            <person name="Wilson M."/>
            <person name="Piel J."/>
            <person name="Ashoor H."/>
            <person name="Bougouffa S."/>
            <person name="Bajic V.B."/>
            <person name="Ryu T."/>
            <person name="Ravasi T."/>
            <person name="Bayer T."/>
            <person name="Micklem G."/>
            <person name="Kim H."/>
            <person name="Bhak J."/>
            <person name="Lajeunesse T.C."/>
            <person name="Voolstra C.R."/>
        </authorList>
    </citation>
    <scope>NUCLEOTIDE SEQUENCE [LARGE SCALE GENOMIC DNA]</scope>
    <source>
        <strain evidence="3 4">CCMP2467</strain>
    </source>
</reference>
<dbReference type="InterPro" id="IPR052055">
    <property type="entry name" value="Hepadnavirus_pol/RT"/>
</dbReference>
<feature type="compositionally biased region" description="Low complexity" evidence="2">
    <location>
        <begin position="948"/>
        <end position="960"/>
    </location>
</feature>
<protein>
    <submittedName>
        <fullName evidence="3">Uncharacterized protein</fullName>
    </submittedName>
</protein>
<proteinExistence type="predicted"/>
<evidence type="ECO:0000256" key="1">
    <source>
        <dbReference type="SAM" id="Coils"/>
    </source>
</evidence>
<keyword evidence="1" id="KW-0175">Coiled coil</keyword>
<feature type="compositionally biased region" description="Basic residues" evidence="2">
    <location>
        <begin position="106"/>
        <end position="127"/>
    </location>
</feature>
<evidence type="ECO:0000313" key="4">
    <source>
        <dbReference type="Proteomes" id="UP000186817"/>
    </source>
</evidence>
<name>A0A1Q9CGE3_SYMMI</name>
<feature type="compositionally biased region" description="Pro residues" evidence="2">
    <location>
        <begin position="1089"/>
        <end position="1099"/>
    </location>
</feature>
<feature type="coiled-coil region" evidence="1">
    <location>
        <begin position="996"/>
        <end position="1042"/>
    </location>
</feature>
<gene>
    <name evidence="3" type="ORF">AK812_SmicGene37407</name>
</gene>
<dbReference type="Proteomes" id="UP000186817">
    <property type="component" value="Unassembled WGS sequence"/>
</dbReference>
<dbReference type="OrthoDB" id="435512at2759"/>
<organism evidence="3 4">
    <name type="scientific">Symbiodinium microadriaticum</name>
    <name type="common">Dinoflagellate</name>
    <name type="synonym">Zooxanthella microadriatica</name>
    <dbReference type="NCBI Taxonomy" id="2951"/>
    <lineage>
        <taxon>Eukaryota</taxon>
        <taxon>Sar</taxon>
        <taxon>Alveolata</taxon>
        <taxon>Dinophyceae</taxon>
        <taxon>Suessiales</taxon>
        <taxon>Symbiodiniaceae</taxon>
        <taxon>Symbiodinium</taxon>
    </lineage>
</organism>
<feature type="region of interest" description="Disordered" evidence="2">
    <location>
        <begin position="1072"/>
        <end position="1103"/>
    </location>
</feature>
<dbReference type="InterPro" id="IPR043502">
    <property type="entry name" value="DNA/RNA_pol_sf"/>
</dbReference>
<accession>A0A1Q9CGE3</accession>
<dbReference type="PANTHER" id="PTHR33050">
    <property type="entry name" value="REVERSE TRANSCRIPTASE DOMAIN-CONTAINING PROTEIN"/>
    <property type="match status" value="1"/>
</dbReference>
<evidence type="ECO:0000256" key="2">
    <source>
        <dbReference type="SAM" id="MobiDB-lite"/>
    </source>
</evidence>
<feature type="region of interest" description="Disordered" evidence="2">
    <location>
        <begin position="102"/>
        <end position="130"/>
    </location>
</feature>
<feature type="region of interest" description="Disordered" evidence="2">
    <location>
        <begin position="894"/>
        <end position="928"/>
    </location>
</feature>
<dbReference type="EMBL" id="LSRX01001233">
    <property type="protein sequence ID" value="OLP81990.1"/>
    <property type="molecule type" value="Genomic_DNA"/>
</dbReference>
<feature type="region of interest" description="Disordered" evidence="2">
    <location>
        <begin position="1314"/>
        <end position="1345"/>
    </location>
</feature>
<sequence length="1469" mass="161917">MPVLQGIAPPFSNYADFLLGEFVMNLHAKDASGKVVASPPAFDLVLSYDFQLRKNVMKLMNAGLKLTSALEQAVADVEIKERFFITPCALRSHLPADVPVPALGLGRHRSRSREARHRSKGNGKGKSGRFAGKLKTVTEDGVQICFRFNNSHERCRGQGVQEQFSAGSQGPAQASLFRPRGGPMRTFYKGKWRSIHDGGGLCSPGRWPVAGRSWERSEKWLRLREIVRKGFLRWVLEMNRAGCNSKDAVADVFWRMAGGKLTSSPFEGAAADTAGEVDAFLMSCGMDVLRCASDQHSEVHFRRLAGALQLLQDPDFAYLTAMAENGVSLGVDESMPRVPEVFEEKCKWNREFTEDAMAPEQVAENYASSKECMSTIREQVREDVAKGLVKRMSLSEARARFPGRLAIAALGAVPKGAGSDEVHIVFDASYSIDINRRIKVLDQLRSPLIDDVSAVLRQLREEFESVEASPSWLSLVYDIAMAHRLVPVRPEDWGLQAFSLDEPEEVFVHKRGTFGVCSAAYWWSRVASGAVRLLHALADRDLAVYHMLYSDDGWLNATGEYFWRKILFWIFALQVFELPLSWKKVRGGREVQWIGYQLNVKDFSRGISEKKVRWFSEWLGKHSHAGGVLGHDLKAALGRLTFVGGALQHVRPFLGPLFAWSAVLSPGHFVQFPLAVFLILCFIREEISRVSMKVVERIPQEEGDFFRVDARAGKDCVVVGGWESMGGCCTQEARWFSVRLNRRNAPWAFVKWEPFRVIASLELVAVLVAVMTFGQGGRWCHRRGQLWLPAITDNLGNSYVLEKFMASTFPMSVVLMELSAQLGRMDMHLQLGWVPRDQNREADALTNECFADFNPAHRVEVQFDKLPFIVLDSLMSAAQELDADVKLAKTSKEAKVPLPNAKRQKLRRSRQAQETRMPLPTPTVDELAIERKPFEGVVPVSEAVAQAPQVQAAAQETQPQLQAKPPPPPDPSPSPFDFAEQGRQEDSKAPFAGVGVAELQQRLETAEAELQRLCDNEQFEEAEALDCTIQALKEMIAKEESTEAAAVSAPAPTVEHKAEALPVAEGPRKAQATQAVQAVQAAVPETQAKPPPPPEPAPSPQEKLRRAFNAAGVRQWLEEQLDESDKEQQRLLEAQASCLSASQRTADSIAELRQHLTKTEADQNQLCDNEQFEEADALDCTIQGLKDDISKELEESLAGGNKWNRPQFWREIAELVEPAALIIDRRGDAFADDDGEDLAHPADVAALAREVPEAPARTGRTSSAALLLRDAADDFRCIVPSMVGEQQILAVQLLQAVDYWFQAQFGGALAVHDGTQTDDMGEQADCGPPQSHEGGTRPAAAMEGDSYNSEPFTASELGLYQECMEPLAASSQPAGGDDAGPMEHWRGWLGLQHATESQAQAVLGSLDLDAVGEPTLPIAPAGSSEQEMGQASLATTVPWHPPQPGGTAGNSARVTQVDLGRRRAHAACD</sequence>
<evidence type="ECO:0000313" key="3">
    <source>
        <dbReference type="EMBL" id="OLP81990.1"/>
    </source>
</evidence>
<keyword evidence="4" id="KW-1185">Reference proteome</keyword>